<keyword evidence="4" id="KW-0548">Nucleotidyltransferase</keyword>
<evidence type="ECO:0000256" key="1">
    <source>
        <dbReference type="ARBA" id="ARBA00022649"/>
    </source>
</evidence>
<dbReference type="PROSITE" id="PS52018">
    <property type="entry name" value="DART"/>
    <property type="match status" value="1"/>
</dbReference>
<keyword evidence="3" id="KW-0808">Transferase</keyword>
<proteinExistence type="predicted"/>
<dbReference type="GO" id="GO:0003677">
    <property type="term" value="F:DNA binding"/>
    <property type="evidence" value="ECO:0007669"/>
    <property type="project" value="UniProtKB-KW"/>
</dbReference>
<reference evidence="7" key="1">
    <citation type="submission" date="2013-08" db="EMBL/GenBank/DDBJ databases">
        <authorList>
            <person name="Mendez C."/>
            <person name="Richter M."/>
            <person name="Ferrer M."/>
            <person name="Sanchez J."/>
        </authorList>
    </citation>
    <scope>NUCLEOTIDE SEQUENCE</scope>
</reference>
<keyword evidence="5" id="KW-0238">DNA-binding</keyword>
<feature type="domain" description="DarT" evidence="6">
    <location>
        <begin position="11"/>
        <end position="79"/>
    </location>
</feature>
<accession>T0Z7Z2</accession>
<evidence type="ECO:0000256" key="5">
    <source>
        <dbReference type="ARBA" id="ARBA00023125"/>
    </source>
</evidence>
<dbReference type="InterPro" id="IPR029494">
    <property type="entry name" value="DarT"/>
</dbReference>
<dbReference type="GO" id="GO:0016779">
    <property type="term" value="F:nucleotidyltransferase activity"/>
    <property type="evidence" value="ECO:0007669"/>
    <property type="project" value="UniProtKB-KW"/>
</dbReference>
<sequence length="79" mass="8920">MDGLNMDSRVTELHSIMPISNIGSVMTHGVLSYERAARLAHHSVALQPVQDRRDQKQVPGGLKLHQYANLYFHARNPML</sequence>
<evidence type="ECO:0000256" key="2">
    <source>
        <dbReference type="ARBA" id="ARBA00022676"/>
    </source>
</evidence>
<keyword evidence="1" id="KW-1277">Toxin-antitoxin system</keyword>
<reference evidence="7" key="2">
    <citation type="journal article" date="2014" name="ISME J.">
        <title>Microbial stratification in low pH oxic and suboxic macroscopic growths along an acid mine drainage.</title>
        <authorList>
            <person name="Mendez-Garcia C."/>
            <person name="Mesa V."/>
            <person name="Sprenger R.R."/>
            <person name="Richter M."/>
            <person name="Diez M.S."/>
            <person name="Solano J."/>
            <person name="Bargiela R."/>
            <person name="Golyshina O.V."/>
            <person name="Manteca A."/>
            <person name="Ramos J.L."/>
            <person name="Gallego J.R."/>
            <person name="Llorente I."/>
            <person name="Martins Dos Santos V.A."/>
            <person name="Jensen O.N."/>
            <person name="Pelaez A.I."/>
            <person name="Sanchez J."/>
            <person name="Ferrer M."/>
        </authorList>
    </citation>
    <scope>NUCLEOTIDE SEQUENCE</scope>
</reference>
<keyword evidence="2" id="KW-0328">Glycosyltransferase</keyword>
<evidence type="ECO:0000256" key="4">
    <source>
        <dbReference type="ARBA" id="ARBA00022695"/>
    </source>
</evidence>
<name>T0Z7Z2_9ZZZZ</name>
<dbReference type="Pfam" id="PF14487">
    <property type="entry name" value="DarT"/>
    <property type="match status" value="1"/>
</dbReference>
<gene>
    <name evidence="7" type="ORF">B1B_14996</name>
</gene>
<evidence type="ECO:0000313" key="7">
    <source>
        <dbReference type="EMBL" id="EQD40247.1"/>
    </source>
</evidence>
<evidence type="ECO:0000259" key="6">
    <source>
        <dbReference type="PROSITE" id="PS52018"/>
    </source>
</evidence>
<protein>
    <recommendedName>
        <fullName evidence="6">DarT domain-containing protein</fullName>
    </recommendedName>
</protein>
<dbReference type="GO" id="GO:0016757">
    <property type="term" value="F:glycosyltransferase activity"/>
    <property type="evidence" value="ECO:0007669"/>
    <property type="project" value="UniProtKB-KW"/>
</dbReference>
<dbReference type="EMBL" id="AUZY01009971">
    <property type="protein sequence ID" value="EQD40247.1"/>
    <property type="molecule type" value="Genomic_DNA"/>
</dbReference>
<feature type="non-terminal residue" evidence="7">
    <location>
        <position position="79"/>
    </location>
</feature>
<comment type="caution">
    <text evidence="7">The sequence shown here is derived from an EMBL/GenBank/DDBJ whole genome shotgun (WGS) entry which is preliminary data.</text>
</comment>
<dbReference type="AlphaFoldDB" id="T0Z7Z2"/>
<evidence type="ECO:0000256" key="3">
    <source>
        <dbReference type="ARBA" id="ARBA00022679"/>
    </source>
</evidence>
<organism evidence="7">
    <name type="scientific">mine drainage metagenome</name>
    <dbReference type="NCBI Taxonomy" id="410659"/>
    <lineage>
        <taxon>unclassified sequences</taxon>
        <taxon>metagenomes</taxon>
        <taxon>ecological metagenomes</taxon>
    </lineage>
</organism>